<reference evidence="7 8" key="2">
    <citation type="journal article" date="2018" name="Hortic Res">
        <title>Improved Brassica rapa reference genome by single-molecule sequencing and chromosome conformation capture technologies.</title>
        <authorList>
            <person name="Zhang L."/>
            <person name="Cai X."/>
            <person name="Wu J."/>
            <person name="Liu M."/>
            <person name="Grob S."/>
            <person name="Cheng F."/>
            <person name="Liang J."/>
            <person name="Cai C."/>
            <person name="Liu Z."/>
            <person name="Liu B."/>
            <person name="Wang F."/>
            <person name="Li S."/>
            <person name="Liu F."/>
            <person name="Li X."/>
            <person name="Cheng L."/>
            <person name="Yang W."/>
            <person name="Li M.H."/>
            <person name="Grossniklaus U."/>
            <person name="Zheng H."/>
            <person name="Wang X."/>
        </authorList>
    </citation>
    <scope>NUCLEOTIDE SEQUENCE [LARGE SCALE GENOMIC DNA]</scope>
    <source>
        <strain evidence="7 8">cv. Chiifu-401-42</strain>
    </source>
</reference>
<dbReference type="GO" id="GO:0015297">
    <property type="term" value="F:antiporter activity"/>
    <property type="evidence" value="ECO:0007669"/>
    <property type="project" value="InterPro"/>
</dbReference>
<dbReference type="GO" id="GO:0016020">
    <property type="term" value="C:membrane"/>
    <property type="evidence" value="ECO:0000318"/>
    <property type="project" value="GO_Central"/>
</dbReference>
<reference evidence="7 8" key="1">
    <citation type="journal article" date="2011" name="Nat. Genet.">
        <title>The genome of the mesopolyploid crop species Brassica rapa.</title>
        <authorList>
            <consortium name="Brassica rapa Genome Sequencing Project Consortium"/>
            <person name="Wang X."/>
            <person name="Wang H."/>
            <person name="Wang J."/>
            <person name="Sun R."/>
            <person name="Wu J."/>
            <person name="Liu S."/>
            <person name="Bai Y."/>
            <person name="Mun J.H."/>
            <person name="Bancroft I."/>
            <person name="Cheng F."/>
            <person name="Huang S."/>
            <person name="Li X."/>
            <person name="Hua W."/>
            <person name="Wang J."/>
            <person name="Wang X."/>
            <person name="Freeling M."/>
            <person name="Pires J.C."/>
            <person name="Paterson A.H."/>
            <person name="Chalhoub B."/>
            <person name="Wang B."/>
            <person name="Hayward A."/>
            <person name="Sharpe A.G."/>
            <person name="Park B.S."/>
            <person name="Weisshaar B."/>
            <person name="Liu B."/>
            <person name="Li B."/>
            <person name="Liu B."/>
            <person name="Tong C."/>
            <person name="Song C."/>
            <person name="Duran C."/>
            <person name="Peng C."/>
            <person name="Geng C."/>
            <person name="Koh C."/>
            <person name="Lin C."/>
            <person name="Edwards D."/>
            <person name="Mu D."/>
            <person name="Shen D."/>
            <person name="Soumpourou E."/>
            <person name="Li F."/>
            <person name="Fraser F."/>
            <person name="Conant G."/>
            <person name="Lassalle G."/>
            <person name="King G.J."/>
            <person name="Bonnema G."/>
            <person name="Tang H."/>
            <person name="Wang H."/>
            <person name="Belcram H."/>
            <person name="Zhou H."/>
            <person name="Hirakawa H."/>
            <person name="Abe H."/>
            <person name="Guo H."/>
            <person name="Wang H."/>
            <person name="Jin H."/>
            <person name="Parkin I.A."/>
            <person name="Batley J."/>
            <person name="Kim J.S."/>
            <person name="Just J."/>
            <person name="Li J."/>
            <person name="Xu J."/>
            <person name="Deng J."/>
            <person name="Kim J.A."/>
            <person name="Li J."/>
            <person name="Yu J."/>
            <person name="Meng J."/>
            <person name="Wang J."/>
            <person name="Min J."/>
            <person name="Poulain J."/>
            <person name="Wang J."/>
            <person name="Hatakeyama K."/>
            <person name="Wu K."/>
            <person name="Wang L."/>
            <person name="Fang L."/>
            <person name="Trick M."/>
            <person name="Links M.G."/>
            <person name="Zhao M."/>
            <person name="Jin M."/>
            <person name="Ramchiary N."/>
            <person name="Drou N."/>
            <person name="Berkman P.J."/>
            <person name="Cai Q."/>
            <person name="Huang Q."/>
            <person name="Li R."/>
            <person name="Tabata S."/>
            <person name="Cheng S."/>
            <person name="Zhang S."/>
            <person name="Zhang S."/>
            <person name="Huang S."/>
            <person name="Sato S."/>
            <person name="Sun S."/>
            <person name="Kwon S.J."/>
            <person name="Choi S.R."/>
            <person name="Lee T.H."/>
            <person name="Fan W."/>
            <person name="Zhao X."/>
            <person name="Tan X."/>
            <person name="Xu X."/>
            <person name="Wang Y."/>
            <person name="Qiu Y."/>
            <person name="Yin Y."/>
            <person name="Li Y."/>
            <person name="Du Y."/>
            <person name="Liao Y."/>
            <person name="Lim Y."/>
            <person name="Narusaka Y."/>
            <person name="Wang Y."/>
            <person name="Wang Z."/>
            <person name="Li Z."/>
            <person name="Wang Z."/>
            <person name="Xiong Z."/>
            <person name="Zhang Z."/>
        </authorList>
    </citation>
    <scope>NUCLEOTIDE SEQUENCE [LARGE SCALE GENOMIC DNA]</scope>
    <source>
        <strain evidence="7 8">cv. Chiifu-401-42</strain>
    </source>
</reference>
<keyword evidence="8" id="KW-1185">Reference proteome</keyword>
<reference evidence="7" key="3">
    <citation type="submission" date="2023-03" db="UniProtKB">
        <authorList>
            <consortium name="EnsemblPlants"/>
        </authorList>
    </citation>
    <scope>IDENTIFICATION</scope>
    <source>
        <strain evidence="7">cv. Chiifu-401-42</strain>
    </source>
</reference>
<dbReference type="Pfam" id="PF00999">
    <property type="entry name" value="Na_H_Exchanger"/>
    <property type="match status" value="1"/>
</dbReference>
<dbReference type="GO" id="GO:1902600">
    <property type="term" value="P:proton transmembrane transport"/>
    <property type="evidence" value="ECO:0007669"/>
    <property type="project" value="InterPro"/>
</dbReference>
<evidence type="ECO:0000313" key="7">
    <source>
        <dbReference type="EnsemblPlants" id="Bra029535.1-P"/>
    </source>
</evidence>
<dbReference type="AlphaFoldDB" id="M4EL68"/>
<evidence type="ECO:0000256" key="3">
    <source>
        <dbReference type="ARBA" id="ARBA00022989"/>
    </source>
</evidence>
<dbReference type="EnsemblPlants" id="Bra029535.1">
    <property type="protein sequence ID" value="Bra029535.1-P"/>
    <property type="gene ID" value="Bra029535"/>
</dbReference>
<feature type="domain" description="Cation/H+ exchanger transmembrane" evidence="6">
    <location>
        <begin position="95"/>
        <end position="290"/>
    </location>
</feature>
<dbReference type="Gramene" id="Bra029535.1">
    <property type="protein sequence ID" value="Bra029535.1-P"/>
    <property type="gene ID" value="Bra029535"/>
</dbReference>
<name>M4EL68_BRACM</name>
<keyword evidence="2 5" id="KW-0812">Transmembrane</keyword>
<dbReference type="GO" id="GO:0009507">
    <property type="term" value="C:chloroplast"/>
    <property type="evidence" value="ECO:0000318"/>
    <property type="project" value="GO_Central"/>
</dbReference>
<proteinExistence type="predicted"/>
<dbReference type="InterPro" id="IPR038770">
    <property type="entry name" value="Na+/solute_symporter_sf"/>
</dbReference>
<dbReference type="HOGENOM" id="CLU_732279_0_0_1"/>
<evidence type="ECO:0000256" key="4">
    <source>
        <dbReference type="ARBA" id="ARBA00023136"/>
    </source>
</evidence>
<dbReference type="InParanoid" id="M4EL68"/>
<dbReference type="STRING" id="51351.M4EL68"/>
<dbReference type="Proteomes" id="UP000011750">
    <property type="component" value="Chromosome A09"/>
</dbReference>
<evidence type="ECO:0000256" key="5">
    <source>
        <dbReference type="SAM" id="Phobius"/>
    </source>
</evidence>
<feature type="transmembrane region" description="Helical" evidence="5">
    <location>
        <begin position="12"/>
        <end position="35"/>
    </location>
</feature>
<organism evidence="7 8">
    <name type="scientific">Brassica campestris</name>
    <name type="common">Field mustard</name>
    <dbReference type="NCBI Taxonomy" id="3711"/>
    <lineage>
        <taxon>Eukaryota</taxon>
        <taxon>Viridiplantae</taxon>
        <taxon>Streptophyta</taxon>
        <taxon>Embryophyta</taxon>
        <taxon>Tracheophyta</taxon>
        <taxon>Spermatophyta</taxon>
        <taxon>Magnoliopsida</taxon>
        <taxon>eudicotyledons</taxon>
        <taxon>Gunneridae</taxon>
        <taxon>Pentapetalae</taxon>
        <taxon>rosids</taxon>
        <taxon>malvids</taxon>
        <taxon>Brassicales</taxon>
        <taxon>Brassicaceae</taxon>
        <taxon>Brassiceae</taxon>
        <taxon>Brassica</taxon>
    </lineage>
</organism>
<accession>M4EL68</accession>
<evidence type="ECO:0000259" key="6">
    <source>
        <dbReference type="Pfam" id="PF00999"/>
    </source>
</evidence>
<dbReference type="PANTHER" id="PTHR46157:SF4">
    <property type="entry name" value="K(+) EFFLUX ANTIPORTER 3, CHLOROPLASTIC"/>
    <property type="match status" value="1"/>
</dbReference>
<keyword evidence="4 5" id="KW-0472">Membrane</keyword>
<dbReference type="InterPro" id="IPR006153">
    <property type="entry name" value="Cation/H_exchanger_TM"/>
</dbReference>
<evidence type="ECO:0000256" key="1">
    <source>
        <dbReference type="ARBA" id="ARBA00004141"/>
    </source>
</evidence>
<keyword evidence="3 5" id="KW-1133">Transmembrane helix</keyword>
<protein>
    <recommendedName>
        <fullName evidence="6">Cation/H+ exchanger transmembrane domain-containing protein</fullName>
    </recommendedName>
</protein>
<sequence>MGLELSLARLKALAKFAFGMGLSQVLLCTLAFTAFELPPNGAIGTRILEFLFHSRPDLVKKMKQLLAEKGYSCCTFTICSSCVGWRTMYLCILPMLAKESAKALGGLGFLSLGGKFFLGRIFEVVAETRSSEAFVALCLLTVAGTSLLTQKLGFSDTLGAFLAGALLAETNFRTQIEADIRPFRGLLLGLVFVTTGTSVDMEVLFREWPNVLTLLAGLIVIKTLIITALGPRVGLTLQESVRIGFLLSQGGEFAFVVFSLANRLGVLPLELNKLLIIVVVLSMALTPTLNQLGRKAADFILDWLHMSLLVLANFLSTPLVAGVDSNLVEWPYIGFDLNPAVVKESRKQDLPHLLELKKAGATDASLEKAEVISFLNLD</sequence>
<dbReference type="OMA" id="CCTFTIC"/>
<comment type="subcellular location">
    <subcellularLocation>
        <location evidence="1">Membrane</location>
        <topology evidence="1">Multi-pass membrane protein</topology>
    </subcellularLocation>
</comment>
<dbReference type="PANTHER" id="PTHR46157">
    <property type="entry name" value="K(+) EFFLUX ANTIPORTER 3, CHLOROPLASTIC"/>
    <property type="match status" value="1"/>
</dbReference>
<dbReference type="Gene3D" id="1.20.1530.20">
    <property type="match status" value="1"/>
</dbReference>
<dbReference type="eggNOG" id="KOG1650">
    <property type="taxonomic scope" value="Eukaryota"/>
</dbReference>
<evidence type="ECO:0000256" key="2">
    <source>
        <dbReference type="ARBA" id="ARBA00022692"/>
    </source>
</evidence>
<evidence type="ECO:0000313" key="8">
    <source>
        <dbReference type="Proteomes" id="UP000011750"/>
    </source>
</evidence>